<comment type="similarity">
    <text evidence="1 5">Belongs to the 5-formyltetrahydrofolate cyclo-ligase family.</text>
</comment>
<dbReference type="PANTHER" id="PTHR23407">
    <property type="entry name" value="ATPASE INHIBITOR/5-FORMYLTETRAHYDROFOLATE CYCLO-LIGASE"/>
    <property type="match status" value="1"/>
</dbReference>
<comment type="catalytic activity">
    <reaction evidence="5">
        <text>(6S)-5-formyl-5,6,7,8-tetrahydrofolate + ATP = (6R)-5,10-methenyltetrahydrofolate + ADP + phosphate</text>
        <dbReference type="Rhea" id="RHEA:10488"/>
        <dbReference type="ChEBI" id="CHEBI:30616"/>
        <dbReference type="ChEBI" id="CHEBI:43474"/>
        <dbReference type="ChEBI" id="CHEBI:57455"/>
        <dbReference type="ChEBI" id="CHEBI:57457"/>
        <dbReference type="ChEBI" id="CHEBI:456216"/>
        <dbReference type="EC" id="6.3.3.2"/>
    </reaction>
</comment>
<evidence type="ECO:0000256" key="5">
    <source>
        <dbReference type="RuleBase" id="RU361279"/>
    </source>
</evidence>
<feature type="binding site" evidence="4">
    <location>
        <position position="49"/>
    </location>
    <ligand>
        <name>substrate</name>
    </ligand>
</feature>
<reference evidence="6" key="1">
    <citation type="submission" date="2020-08" db="EMBL/GenBank/DDBJ databases">
        <title>Genome public.</title>
        <authorList>
            <person name="Liu C."/>
            <person name="Sun Q."/>
        </authorList>
    </citation>
    <scope>NUCLEOTIDE SEQUENCE</scope>
    <source>
        <strain evidence="6">BX22</strain>
    </source>
</reference>
<dbReference type="GO" id="GO:0009396">
    <property type="term" value="P:folic acid-containing compound biosynthetic process"/>
    <property type="evidence" value="ECO:0007669"/>
    <property type="project" value="TreeGrafter"/>
</dbReference>
<proteinExistence type="inferred from homology"/>
<evidence type="ECO:0000313" key="6">
    <source>
        <dbReference type="EMBL" id="MBC5637214.1"/>
    </source>
</evidence>
<dbReference type="SUPFAM" id="SSF100950">
    <property type="entry name" value="NagB/RpiA/CoA transferase-like"/>
    <property type="match status" value="1"/>
</dbReference>
<name>A0A923L682_9BACI</name>
<accession>A0A923L682</accession>
<dbReference type="Gene3D" id="3.40.50.10420">
    <property type="entry name" value="NagB/RpiA/CoA transferase-like"/>
    <property type="match status" value="1"/>
</dbReference>
<evidence type="ECO:0000313" key="7">
    <source>
        <dbReference type="Proteomes" id="UP000637359"/>
    </source>
</evidence>
<evidence type="ECO:0000256" key="3">
    <source>
        <dbReference type="ARBA" id="ARBA00022840"/>
    </source>
</evidence>
<keyword evidence="5" id="KW-0479">Metal-binding</keyword>
<dbReference type="EMBL" id="JACOOL010000006">
    <property type="protein sequence ID" value="MBC5637214.1"/>
    <property type="molecule type" value="Genomic_DNA"/>
</dbReference>
<keyword evidence="7" id="KW-1185">Reference proteome</keyword>
<dbReference type="Pfam" id="PF01812">
    <property type="entry name" value="5-FTHF_cyc-lig"/>
    <property type="match status" value="1"/>
</dbReference>
<dbReference type="RefSeq" id="WP_186869918.1">
    <property type="nucleotide sequence ID" value="NZ_JACOOL010000006.1"/>
</dbReference>
<dbReference type="GO" id="GO:0030272">
    <property type="term" value="F:5-formyltetrahydrofolate cyclo-ligase activity"/>
    <property type="evidence" value="ECO:0007669"/>
    <property type="project" value="UniProtKB-EC"/>
</dbReference>
<gene>
    <name evidence="6" type="ORF">H8S33_10375</name>
</gene>
<keyword evidence="5" id="KW-0460">Magnesium</keyword>
<comment type="caution">
    <text evidence="6">The sequence shown here is derived from an EMBL/GenBank/DDBJ whole genome shotgun (WGS) entry which is preliminary data.</text>
</comment>
<dbReference type="Proteomes" id="UP000637359">
    <property type="component" value="Unassembled WGS sequence"/>
</dbReference>
<keyword evidence="6" id="KW-0436">Ligase</keyword>
<dbReference type="InterPro" id="IPR002698">
    <property type="entry name" value="FTHF_cligase"/>
</dbReference>
<keyword evidence="3 4" id="KW-0067">ATP-binding</keyword>
<dbReference type="EC" id="6.3.3.2" evidence="5"/>
<organism evidence="6 7">
    <name type="scientific">Ornithinibacillus hominis</name>
    <dbReference type="NCBI Taxonomy" id="2763055"/>
    <lineage>
        <taxon>Bacteria</taxon>
        <taxon>Bacillati</taxon>
        <taxon>Bacillota</taxon>
        <taxon>Bacilli</taxon>
        <taxon>Bacillales</taxon>
        <taxon>Bacillaceae</taxon>
        <taxon>Ornithinibacillus</taxon>
    </lineage>
</organism>
<sequence>MQKEQLRKQVIQRLQAITDQERNQIEKKLQTNLFQSDYWKEANTIGVTISRGFEWDTKEIIEEGWRQGKVMAVPKCYPEEKEMAFYRLHSFAELETVYSNLLEPKPIEENFLSKHQMDLILVPGVVFDSHGFRIGFGGGYYDRFLASYQGNTIAILSNIQLVERISVEAHDIAVKHLLSEDGFII</sequence>
<dbReference type="InterPro" id="IPR024185">
    <property type="entry name" value="FTHF_cligase-like_sf"/>
</dbReference>
<feature type="binding site" evidence="4">
    <location>
        <begin position="3"/>
        <end position="7"/>
    </location>
    <ligand>
        <name>ATP</name>
        <dbReference type="ChEBI" id="CHEBI:30616"/>
    </ligand>
</feature>
<dbReference type="NCBIfam" id="TIGR02727">
    <property type="entry name" value="MTHFS_bact"/>
    <property type="match status" value="1"/>
</dbReference>
<dbReference type="GO" id="GO:0035999">
    <property type="term" value="P:tetrahydrofolate interconversion"/>
    <property type="evidence" value="ECO:0007669"/>
    <property type="project" value="TreeGrafter"/>
</dbReference>
<dbReference type="InterPro" id="IPR037171">
    <property type="entry name" value="NagB/RpiA_transferase-like"/>
</dbReference>
<keyword evidence="2 4" id="KW-0547">Nucleotide-binding</keyword>
<comment type="cofactor">
    <cofactor evidence="5">
        <name>Mg(2+)</name>
        <dbReference type="ChEBI" id="CHEBI:18420"/>
    </cofactor>
</comment>
<protein>
    <recommendedName>
        <fullName evidence="5">5-formyltetrahydrofolate cyclo-ligase</fullName>
        <ecNumber evidence="5">6.3.3.2</ecNumber>
    </recommendedName>
</protein>
<feature type="binding site" evidence="4">
    <location>
        <position position="54"/>
    </location>
    <ligand>
        <name>substrate</name>
    </ligand>
</feature>
<dbReference type="AlphaFoldDB" id="A0A923L682"/>
<evidence type="ECO:0000256" key="4">
    <source>
        <dbReference type="PIRSR" id="PIRSR006806-1"/>
    </source>
</evidence>
<dbReference type="PANTHER" id="PTHR23407:SF1">
    <property type="entry name" value="5-FORMYLTETRAHYDROFOLATE CYCLO-LIGASE"/>
    <property type="match status" value="1"/>
</dbReference>
<dbReference type="GO" id="GO:0046872">
    <property type="term" value="F:metal ion binding"/>
    <property type="evidence" value="ECO:0007669"/>
    <property type="project" value="UniProtKB-KW"/>
</dbReference>
<evidence type="ECO:0000256" key="1">
    <source>
        <dbReference type="ARBA" id="ARBA00010638"/>
    </source>
</evidence>
<dbReference type="PIRSF" id="PIRSF006806">
    <property type="entry name" value="FTHF_cligase"/>
    <property type="match status" value="1"/>
</dbReference>
<dbReference type="GO" id="GO:0005524">
    <property type="term" value="F:ATP binding"/>
    <property type="evidence" value="ECO:0007669"/>
    <property type="project" value="UniProtKB-KW"/>
</dbReference>
<feature type="binding site" evidence="4">
    <location>
        <begin position="133"/>
        <end position="141"/>
    </location>
    <ligand>
        <name>ATP</name>
        <dbReference type="ChEBI" id="CHEBI:30616"/>
    </ligand>
</feature>
<evidence type="ECO:0000256" key="2">
    <source>
        <dbReference type="ARBA" id="ARBA00022741"/>
    </source>
</evidence>